<evidence type="ECO:0000256" key="2">
    <source>
        <dbReference type="SAM" id="SignalP"/>
    </source>
</evidence>
<dbReference type="Gene3D" id="1.25.40.10">
    <property type="entry name" value="Tetratricopeptide repeat domain"/>
    <property type="match status" value="1"/>
</dbReference>
<dbReference type="EMBL" id="CP002156">
    <property type="protein sequence ID" value="ADM09715.1"/>
    <property type="molecule type" value="Genomic_DNA"/>
</dbReference>
<dbReference type="KEGG" id="pbr:PB2503_08299"/>
<accession>E0TID1</accession>
<dbReference type="InterPro" id="IPR011990">
    <property type="entry name" value="TPR-like_helical_dom_sf"/>
</dbReference>
<evidence type="ECO:0008006" key="5">
    <source>
        <dbReference type="Google" id="ProtNLM"/>
    </source>
</evidence>
<proteinExistence type="predicted"/>
<keyword evidence="4" id="KW-1185">Reference proteome</keyword>
<dbReference type="Pfam" id="PF13174">
    <property type="entry name" value="TPR_6"/>
    <property type="match status" value="1"/>
</dbReference>
<evidence type="ECO:0000313" key="4">
    <source>
        <dbReference type="Proteomes" id="UP000001302"/>
    </source>
</evidence>
<dbReference type="HOGENOM" id="CLU_939572_0_0_5"/>
<dbReference type="OrthoDB" id="7390214at2"/>
<keyword evidence="2" id="KW-0732">Signal</keyword>
<feature type="chain" id="PRO_5003140736" description="Cell division coordinator CpoB" evidence="2">
    <location>
        <begin position="26"/>
        <end position="296"/>
    </location>
</feature>
<dbReference type="RefSeq" id="WP_013300689.1">
    <property type="nucleotide sequence ID" value="NC_014414.1"/>
</dbReference>
<dbReference type="eggNOG" id="COG1729">
    <property type="taxonomic scope" value="Bacteria"/>
</dbReference>
<feature type="signal peptide" evidence="2">
    <location>
        <begin position="1"/>
        <end position="25"/>
    </location>
</feature>
<dbReference type="STRING" id="314260.PB2503_08299"/>
<feature type="region of interest" description="Disordered" evidence="1">
    <location>
        <begin position="121"/>
        <end position="145"/>
    </location>
</feature>
<protein>
    <recommendedName>
        <fullName evidence="5">Cell division coordinator CpoB</fullName>
    </recommendedName>
</protein>
<name>E0TID1_PARBH</name>
<organism evidence="3 4">
    <name type="scientific">Parvularcula bermudensis (strain ATCC BAA-594 / HTCC2503 / KCTC 12087)</name>
    <dbReference type="NCBI Taxonomy" id="314260"/>
    <lineage>
        <taxon>Bacteria</taxon>
        <taxon>Pseudomonadati</taxon>
        <taxon>Pseudomonadota</taxon>
        <taxon>Alphaproteobacteria</taxon>
        <taxon>Parvularculales</taxon>
        <taxon>Parvularculaceae</taxon>
        <taxon>Parvularcula</taxon>
    </lineage>
</organism>
<reference evidence="3 4" key="2">
    <citation type="journal article" date="2011" name="J. Bacteriol.">
        <title>Complete genome sequence of strain HTCC2503T of Parvularcula bermudensis, the type species of the order "Parvularculales" in the class Alphaproteobacteria.</title>
        <authorList>
            <person name="Oh H.M."/>
            <person name="Kang I."/>
            <person name="Vergin K.L."/>
            <person name="Kang D."/>
            <person name="Rhee K.H."/>
            <person name="Giovannoni S.J."/>
            <person name="Cho J.C."/>
        </authorList>
    </citation>
    <scope>NUCLEOTIDE SEQUENCE [LARGE SCALE GENOMIC DNA]</scope>
    <source>
        <strain evidence="4">ATCC BAA-594 / HTCC2503 / KCTC 12087</strain>
    </source>
</reference>
<dbReference type="InterPro" id="IPR019734">
    <property type="entry name" value="TPR_rpt"/>
</dbReference>
<dbReference type="AlphaFoldDB" id="E0TID1"/>
<dbReference type="SUPFAM" id="SSF48452">
    <property type="entry name" value="TPR-like"/>
    <property type="match status" value="1"/>
</dbReference>
<evidence type="ECO:0000256" key="1">
    <source>
        <dbReference type="SAM" id="MobiDB-lite"/>
    </source>
</evidence>
<evidence type="ECO:0000313" key="3">
    <source>
        <dbReference type="EMBL" id="ADM09715.1"/>
    </source>
</evidence>
<reference evidence="4" key="1">
    <citation type="submission" date="2010-08" db="EMBL/GenBank/DDBJ databases">
        <title>Genome sequence of Parvularcula bermudensis HTCC2503.</title>
        <authorList>
            <person name="Kang D.-M."/>
            <person name="Oh H.-M."/>
            <person name="Cho J.-C."/>
        </authorList>
    </citation>
    <scope>NUCLEOTIDE SEQUENCE [LARGE SCALE GENOMIC DNA]</scope>
    <source>
        <strain evidence="4">ATCC BAA-594 / HTCC2503 / KCTC 12087</strain>
    </source>
</reference>
<dbReference type="Proteomes" id="UP000001302">
    <property type="component" value="Chromosome"/>
</dbReference>
<feature type="region of interest" description="Disordered" evidence="1">
    <location>
        <begin position="59"/>
        <end position="80"/>
    </location>
</feature>
<gene>
    <name evidence="3" type="ordered locus">PB2503_08299</name>
</gene>
<sequence length="296" mass="31666">MRRSIFIRVIVGLSAASLSIAAASAQVRASAANDDRTQERLLRIERQLQDLQAVLYTSEPSPARSATGVPTPSLGSSGSAPAGDVSVRLMAIEQSLAEVTGRLEELSYRLNRQERRLAQLGGDDSAEGAFPAVPTDGESLGDSDVPVGGPVDLIGQTLREQEAQVVLPDDPAAAYDEAYAAVLAANYREAEAKLEAFVEKFPEAAQTADAKYLLGDVYLATGANGEAARIFLDHVRTYRDDPKAPEAYLKLGKSFSLLNRPEEACRVLTAGEQKFPDVEPRLAARYATEKEAANCG</sequence>